<gene>
    <name evidence="2" type="ORF">PVAP13_4KG098866</name>
</gene>
<feature type="compositionally biased region" description="Gly residues" evidence="1">
    <location>
        <begin position="158"/>
        <end position="171"/>
    </location>
</feature>
<comment type="caution">
    <text evidence="2">The sequence shown here is derived from an EMBL/GenBank/DDBJ whole genome shotgun (WGS) entry which is preliminary data.</text>
</comment>
<dbReference type="EMBL" id="CM029043">
    <property type="protein sequence ID" value="KAG2610140.1"/>
    <property type="molecule type" value="Genomic_DNA"/>
</dbReference>
<protein>
    <submittedName>
        <fullName evidence="2">Uncharacterized protein</fullName>
    </submittedName>
</protein>
<feature type="region of interest" description="Disordered" evidence="1">
    <location>
        <begin position="66"/>
        <end position="128"/>
    </location>
</feature>
<dbReference type="Proteomes" id="UP000823388">
    <property type="component" value="Chromosome 4K"/>
</dbReference>
<evidence type="ECO:0000256" key="1">
    <source>
        <dbReference type="SAM" id="MobiDB-lite"/>
    </source>
</evidence>
<accession>A0A8T0TGV9</accession>
<feature type="compositionally biased region" description="Low complexity" evidence="1">
    <location>
        <begin position="80"/>
        <end position="92"/>
    </location>
</feature>
<name>A0A8T0TGV9_PANVG</name>
<feature type="region of interest" description="Disordered" evidence="1">
    <location>
        <begin position="146"/>
        <end position="171"/>
    </location>
</feature>
<proteinExistence type="predicted"/>
<organism evidence="2 3">
    <name type="scientific">Panicum virgatum</name>
    <name type="common">Blackwell switchgrass</name>
    <dbReference type="NCBI Taxonomy" id="38727"/>
    <lineage>
        <taxon>Eukaryota</taxon>
        <taxon>Viridiplantae</taxon>
        <taxon>Streptophyta</taxon>
        <taxon>Embryophyta</taxon>
        <taxon>Tracheophyta</taxon>
        <taxon>Spermatophyta</taxon>
        <taxon>Magnoliopsida</taxon>
        <taxon>Liliopsida</taxon>
        <taxon>Poales</taxon>
        <taxon>Poaceae</taxon>
        <taxon>PACMAD clade</taxon>
        <taxon>Panicoideae</taxon>
        <taxon>Panicodae</taxon>
        <taxon>Paniceae</taxon>
        <taxon>Panicinae</taxon>
        <taxon>Panicum</taxon>
        <taxon>Panicum sect. Hiantes</taxon>
    </lineage>
</organism>
<keyword evidence="3" id="KW-1185">Reference proteome</keyword>
<sequence length="225" mass="22802">MTVSAADEAGVIAGDVSLPLAPSSSACSPQLLSSPAAARAISCSYTQRLSIQVYLSVDAVAAAGSPGARATPLSYPRPPRTATRRTTAPWTPHVGRRGVLSAPRAGRGPAGGAARAARGGGGPRHGAELEGAPALSRVWAVTAGDAGKGGPVRKRVEGSGGGGGGGGGGGWDSVQVRLGRRCRWAPARHFPVAFVLFFKKKFKFKNGENSFVASAGFVLGWCLQS</sequence>
<dbReference type="AlphaFoldDB" id="A0A8T0TGV9"/>
<evidence type="ECO:0000313" key="2">
    <source>
        <dbReference type="EMBL" id="KAG2610140.1"/>
    </source>
</evidence>
<evidence type="ECO:0000313" key="3">
    <source>
        <dbReference type="Proteomes" id="UP000823388"/>
    </source>
</evidence>
<feature type="compositionally biased region" description="Low complexity" evidence="1">
    <location>
        <begin position="102"/>
        <end position="117"/>
    </location>
</feature>
<reference evidence="2" key="1">
    <citation type="submission" date="2020-05" db="EMBL/GenBank/DDBJ databases">
        <title>WGS assembly of Panicum virgatum.</title>
        <authorList>
            <person name="Lovell J.T."/>
            <person name="Jenkins J."/>
            <person name="Shu S."/>
            <person name="Juenger T.E."/>
            <person name="Schmutz J."/>
        </authorList>
    </citation>
    <scope>NUCLEOTIDE SEQUENCE</scope>
    <source>
        <strain evidence="2">AP13</strain>
    </source>
</reference>